<evidence type="ECO:0000313" key="1">
    <source>
        <dbReference type="EMBL" id="KKM82746.1"/>
    </source>
</evidence>
<accession>A0A0F9L658</accession>
<reference evidence="1" key="1">
    <citation type="journal article" date="2015" name="Nature">
        <title>Complex archaea that bridge the gap between prokaryotes and eukaryotes.</title>
        <authorList>
            <person name="Spang A."/>
            <person name="Saw J.H."/>
            <person name="Jorgensen S.L."/>
            <person name="Zaremba-Niedzwiedzka K."/>
            <person name="Martijn J."/>
            <person name="Lind A.E."/>
            <person name="van Eijk R."/>
            <person name="Schleper C."/>
            <person name="Guy L."/>
            <person name="Ettema T.J."/>
        </authorList>
    </citation>
    <scope>NUCLEOTIDE SEQUENCE</scope>
</reference>
<name>A0A0F9L658_9ZZZZ</name>
<dbReference type="AlphaFoldDB" id="A0A0F9L658"/>
<organism evidence="1">
    <name type="scientific">marine sediment metagenome</name>
    <dbReference type="NCBI Taxonomy" id="412755"/>
    <lineage>
        <taxon>unclassified sequences</taxon>
        <taxon>metagenomes</taxon>
        <taxon>ecological metagenomes</taxon>
    </lineage>
</organism>
<proteinExistence type="predicted"/>
<dbReference type="EMBL" id="LAZR01007814">
    <property type="protein sequence ID" value="KKM82746.1"/>
    <property type="molecule type" value="Genomic_DNA"/>
</dbReference>
<comment type="caution">
    <text evidence="1">The sequence shown here is derived from an EMBL/GenBank/DDBJ whole genome shotgun (WGS) entry which is preliminary data.</text>
</comment>
<sequence length="238" mass="24278">MPEDLSSFNLLGISTADKQTKTISSGDITPTEKFVIVAAQAGTTDDLDGIVTTGIDAPGDADGAELWLMADSGDTITIRHNRNAAATKNILTASGSSLAMSGNMLVRVVYNIALDTNGAWVVEDAVGSLYLLATGGRAGSTSQAQDFGSTGIKADAIAESTPAAGVTIDSVLLKDGFVGMAEISTPSTPSANNLRIFPRANGSNIELIALSSTGAECVICTLANGAAPANILTLNWIE</sequence>
<protein>
    <submittedName>
        <fullName evidence="1">Uncharacterized protein</fullName>
    </submittedName>
</protein>
<gene>
    <name evidence="1" type="ORF">LCGC14_1316420</name>
</gene>